<organism evidence="5 6">
    <name type="scientific">Roseicella aquatilis</name>
    <dbReference type="NCBI Taxonomy" id="2527868"/>
    <lineage>
        <taxon>Bacteria</taxon>
        <taxon>Pseudomonadati</taxon>
        <taxon>Pseudomonadota</taxon>
        <taxon>Alphaproteobacteria</taxon>
        <taxon>Acetobacterales</taxon>
        <taxon>Roseomonadaceae</taxon>
        <taxon>Roseicella</taxon>
    </lineage>
</organism>
<dbReference type="Proteomes" id="UP000295023">
    <property type="component" value="Unassembled WGS sequence"/>
</dbReference>
<dbReference type="OrthoDB" id="9816422at2"/>
<evidence type="ECO:0000256" key="2">
    <source>
        <dbReference type="ARBA" id="ARBA00022741"/>
    </source>
</evidence>
<feature type="domain" description="CagE TrbE VirB component of type IV transporter system central" evidence="4">
    <location>
        <begin position="173"/>
        <end position="368"/>
    </location>
</feature>
<dbReference type="InterPro" id="IPR027417">
    <property type="entry name" value="P-loop_NTPase"/>
</dbReference>
<name>A0A4R4DKH7_9PROT</name>
<reference evidence="5 6" key="1">
    <citation type="submission" date="2019-03" db="EMBL/GenBank/DDBJ databases">
        <title>Paracraurococcus aquatilis NE82 genome sequence.</title>
        <authorList>
            <person name="Zhao Y."/>
            <person name="Du Z."/>
        </authorList>
    </citation>
    <scope>NUCLEOTIDE SEQUENCE [LARGE SCALE GENOMIC DNA]</scope>
    <source>
        <strain evidence="5 6">NE82</strain>
    </source>
</reference>
<proteinExistence type="inferred from homology"/>
<dbReference type="PANTHER" id="PTHR30121:SF12">
    <property type="entry name" value="TYPE IV SECRETION SYSTEM PROTEIN CAGE"/>
    <property type="match status" value="1"/>
</dbReference>
<keyword evidence="2" id="KW-0547">Nucleotide-binding</keyword>
<evidence type="ECO:0000256" key="1">
    <source>
        <dbReference type="ARBA" id="ARBA00006512"/>
    </source>
</evidence>
<accession>A0A4R4DKH7</accession>
<comment type="caution">
    <text evidence="5">The sequence shown here is derived from an EMBL/GenBank/DDBJ whole genome shotgun (WGS) entry which is preliminary data.</text>
</comment>
<dbReference type="AlphaFoldDB" id="A0A4R4DKH7"/>
<dbReference type="Gene3D" id="3.40.50.300">
    <property type="entry name" value="P-loop containing nucleotide triphosphate hydrolases"/>
    <property type="match status" value="1"/>
</dbReference>
<protein>
    <recommendedName>
        <fullName evidence="4">CagE TrbE VirB component of type IV transporter system central domain-containing protein</fullName>
    </recommendedName>
</protein>
<comment type="similarity">
    <text evidence="1">Belongs to the TrbE/VirB4 family.</text>
</comment>
<keyword evidence="3" id="KW-0067">ATP-binding</keyword>
<dbReference type="Pfam" id="PF03135">
    <property type="entry name" value="CagE_TrbE_VirB"/>
    <property type="match status" value="1"/>
</dbReference>
<dbReference type="SUPFAM" id="SSF52540">
    <property type="entry name" value="P-loop containing nucleoside triphosphate hydrolases"/>
    <property type="match status" value="1"/>
</dbReference>
<sequence>MGIDRRFLDVPADEFLPLLWHVTDHVVQYADGSLGTTFCMPGRPLGLMDLDGRYAARRQRHAGYRALFDPNTTIYEHHVCHDVVPPFAPGPTRSAYARELLADYHEALGEGLLTREWFVTVIVRPRGLAGTLAAAQAMIGLATTQVDEALLQQLEEKAATLLSTMRDYSPRRLGRVWRGGVAFSEVAEAYRTILYGRWSPAPEPRGMLAGAVYTDRVVAGLLGFEVQRPEGNGLGVIYGVRDYPERLIPTVLDGLLAARCRLVVTSRFSCTPAAVVQLRMSRKQTQMENARSASVTMHQDMQETKDDLESGRTVTGDHHWSLALHADSEAELRRAAGEIRGILANTSNLNTTPEGLGVFAAYWAQVPGSPGFLRARHGGVTAYNHLSLSSGIGYPRGKEKPYWGRALIRLVTEGGTAHDFDLHVEQVAQALMLGPPGFGKSTFLGLLAVALEQVIAPKGGLVAILDRDGSNRLTVLVSGGYYARIRRGVASGMAPLKADLPDTDMVRSWLAEWVASLIMADGKGPPPPHQVEQIAFAVRFLVRRPAAMRSLAGLRQFLDHGEDSTGARLERWCRGGSLGWAFDGDEDLVRLEAGIVGIDNTELLTDDMALVRQPAAAYQFFRLRERIGRGIRGAVIVDEGASYMPEERYAAGFDAFSRDLRKGNGAFILAAHHPQDLEATAAGRTLLNNTPTKLLFGNPFADAGKYRDLLHCTPGEIDVVLERMVAMGPGTVLIKRPEGSFVARPPLERLPQHVAILSANANRNRLWDEIAHGLGTTDPEAIWPVYRRRHEEAAA</sequence>
<dbReference type="RefSeq" id="WP_132289845.1">
    <property type="nucleotide sequence ID" value="NZ_SKBM01000011.1"/>
</dbReference>
<dbReference type="PANTHER" id="PTHR30121">
    <property type="entry name" value="UNCHARACTERIZED PROTEIN YJGR-RELATED"/>
    <property type="match status" value="1"/>
</dbReference>
<evidence type="ECO:0000256" key="3">
    <source>
        <dbReference type="ARBA" id="ARBA00022840"/>
    </source>
</evidence>
<dbReference type="InterPro" id="IPR051162">
    <property type="entry name" value="T4SS_component"/>
</dbReference>
<dbReference type="GO" id="GO:0005524">
    <property type="term" value="F:ATP binding"/>
    <property type="evidence" value="ECO:0007669"/>
    <property type="project" value="UniProtKB-KW"/>
</dbReference>
<evidence type="ECO:0000259" key="4">
    <source>
        <dbReference type="Pfam" id="PF03135"/>
    </source>
</evidence>
<keyword evidence="6" id="KW-1185">Reference proteome</keyword>
<dbReference type="InterPro" id="IPR018145">
    <property type="entry name" value="CagE_TrbE_VirB_cntrl_dom"/>
</dbReference>
<dbReference type="EMBL" id="SKBM01000011">
    <property type="protein sequence ID" value="TCZ61129.1"/>
    <property type="molecule type" value="Genomic_DNA"/>
</dbReference>
<evidence type="ECO:0000313" key="5">
    <source>
        <dbReference type="EMBL" id="TCZ61129.1"/>
    </source>
</evidence>
<evidence type="ECO:0000313" key="6">
    <source>
        <dbReference type="Proteomes" id="UP000295023"/>
    </source>
</evidence>
<gene>
    <name evidence="5" type="ORF">EXY23_13450</name>
</gene>